<dbReference type="PIRSF" id="PIRSF004848">
    <property type="entry name" value="YBL036c_PLPDEIII"/>
    <property type="match status" value="1"/>
</dbReference>
<accession>A0A383E4U7</accession>
<reference evidence="3" key="1">
    <citation type="submission" date="2018-05" db="EMBL/GenBank/DDBJ databases">
        <authorList>
            <person name="Lanie J.A."/>
            <person name="Ng W.-L."/>
            <person name="Kazmierczak K.M."/>
            <person name="Andrzejewski T.M."/>
            <person name="Davidsen T.M."/>
            <person name="Wayne K.J."/>
            <person name="Tettelin H."/>
            <person name="Glass J.I."/>
            <person name="Rusch D."/>
            <person name="Podicherti R."/>
            <person name="Tsui H.-C.T."/>
            <person name="Winkler M.E."/>
        </authorList>
    </citation>
    <scope>NUCLEOTIDE SEQUENCE</scope>
</reference>
<dbReference type="PANTHER" id="PTHR10146">
    <property type="entry name" value="PROLINE SYNTHETASE CO-TRANSCRIBED BACTERIAL HOMOLOG PROTEIN"/>
    <property type="match status" value="1"/>
</dbReference>
<dbReference type="GO" id="GO:0030170">
    <property type="term" value="F:pyridoxal phosphate binding"/>
    <property type="evidence" value="ECO:0007669"/>
    <property type="project" value="InterPro"/>
</dbReference>
<dbReference type="InterPro" id="IPR029066">
    <property type="entry name" value="PLP-binding_barrel"/>
</dbReference>
<protein>
    <recommendedName>
        <fullName evidence="2">Alanine racemase N-terminal domain-containing protein</fullName>
    </recommendedName>
</protein>
<proteinExistence type="inferred from homology"/>
<dbReference type="InterPro" id="IPR011078">
    <property type="entry name" value="PyrdxlP_homeostasis"/>
</dbReference>
<dbReference type="EMBL" id="UINC01222897">
    <property type="protein sequence ID" value="SVE51867.1"/>
    <property type="molecule type" value="Genomic_DNA"/>
</dbReference>
<feature type="non-terminal residue" evidence="3">
    <location>
        <position position="1"/>
    </location>
</feature>
<evidence type="ECO:0000259" key="2">
    <source>
        <dbReference type="Pfam" id="PF01168"/>
    </source>
</evidence>
<dbReference type="AlphaFoldDB" id="A0A383E4U7"/>
<keyword evidence="1" id="KW-0663">Pyridoxal phosphate</keyword>
<name>A0A383E4U7_9ZZZZ</name>
<evidence type="ECO:0000313" key="3">
    <source>
        <dbReference type="EMBL" id="SVE51867.1"/>
    </source>
</evidence>
<dbReference type="PANTHER" id="PTHR10146:SF14">
    <property type="entry name" value="PYRIDOXAL PHOSPHATE HOMEOSTASIS PROTEIN"/>
    <property type="match status" value="1"/>
</dbReference>
<organism evidence="3">
    <name type="scientific">marine metagenome</name>
    <dbReference type="NCBI Taxonomy" id="408172"/>
    <lineage>
        <taxon>unclassified sequences</taxon>
        <taxon>metagenomes</taxon>
        <taxon>ecological metagenomes</taxon>
    </lineage>
</organism>
<dbReference type="HAMAP" id="MF_02087">
    <property type="entry name" value="PLP_homeostasis"/>
    <property type="match status" value="1"/>
</dbReference>
<dbReference type="SUPFAM" id="SSF51419">
    <property type="entry name" value="PLP-binding barrel"/>
    <property type="match status" value="1"/>
</dbReference>
<evidence type="ECO:0000256" key="1">
    <source>
        <dbReference type="ARBA" id="ARBA00022898"/>
    </source>
</evidence>
<dbReference type="NCBIfam" id="TIGR00044">
    <property type="entry name" value="YggS family pyridoxal phosphate-dependent enzyme"/>
    <property type="match status" value="1"/>
</dbReference>
<dbReference type="InterPro" id="IPR001608">
    <property type="entry name" value="Ala_racemase_N"/>
</dbReference>
<feature type="domain" description="Alanine racemase N-terminal" evidence="2">
    <location>
        <begin position="17"/>
        <end position="215"/>
    </location>
</feature>
<dbReference type="CDD" id="cd00635">
    <property type="entry name" value="PLPDE_III_YBL036c_like"/>
    <property type="match status" value="1"/>
</dbReference>
<dbReference type="Pfam" id="PF01168">
    <property type="entry name" value="Ala_racemase_N"/>
    <property type="match status" value="1"/>
</dbReference>
<sequence>LIDSALKQCDRSDSIKIVAATKTRNTKAIEICIQNGIVDIGENRVQEAEKKFSGVDPGLLYNKRMIGHLQTNKINKALRTFDTIDSVDNLRIAKQLATKQKNNKEKLPVLLEVNTSGDETKFGFDPNNDQDLLECISLDELFVGGLMTIGPVSQEKESTIKAFSLLREIKEKINRQVEKEKKLTVLSMGMSNDYELGIFQGSTMVRVGTSLFGSRE</sequence>
<dbReference type="Gene3D" id="3.20.20.10">
    <property type="entry name" value="Alanine racemase"/>
    <property type="match status" value="1"/>
</dbReference>
<gene>
    <name evidence="3" type="ORF">METZ01_LOCUS504721</name>
</gene>